<proteinExistence type="predicted"/>
<gene>
    <name evidence="9" type="ORF">E5162_03050</name>
</gene>
<dbReference type="Pfam" id="PF02687">
    <property type="entry name" value="FtsX"/>
    <property type="match status" value="1"/>
</dbReference>
<protein>
    <submittedName>
        <fullName evidence="9">ABC transporter permease</fullName>
    </submittedName>
</protein>
<keyword evidence="10" id="KW-1185">Reference proteome</keyword>
<keyword evidence="2" id="KW-1003">Cell membrane</keyword>
<comment type="subcellular location">
    <subcellularLocation>
        <location evidence="1">Cell membrane</location>
        <topology evidence="1">Multi-pass membrane protein</topology>
    </subcellularLocation>
</comment>
<dbReference type="OrthoDB" id="241967at2"/>
<evidence type="ECO:0000256" key="2">
    <source>
        <dbReference type="ARBA" id="ARBA00022475"/>
    </source>
</evidence>
<feature type="transmembrane region" description="Helical" evidence="6">
    <location>
        <begin position="304"/>
        <end position="333"/>
    </location>
</feature>
<comment type="caution">
    <text evidence="9">The sequence shown here is derived from an EMBL/GenBank/DDBJ whole genome shotgun (WGS) entry which is preliminary data.</text>
</comment>
<accession>A0A4S2HE39</accession>
<dbReference type="Proteomes" id="UP000305451">
    <property type="component" value="Unassembled WGS sequence"/>
</dbReference>
<evidence type="ECO:0000259" key="8">
    <source>
        <dbReference type="Pfam" id="PF12704"/>
    </source>
</evidence>
<dbReference type="InterPro" id="IPR003838">
    <property type="entry name" value="ABC3_permease_C"/>
</dbReference>
<name>A0A4S2HE39_9PROT</name>
<keyword evidence="3 6" id="KW-0812">Transmembrane</keyword>
<evidence type="ECO:0000259" key="7">
    <source>
        <dbReference type="Pfam" id="PF02687"/>
    </source>
</evidence>
<keyword evidence="5 6" id="KW-0472">Membrane</keyword>
<feature type="transmembrane region" description="Helical" evidence="6">
    <location>
        <begin position="353"/>
        <end position="376"/>
    </location>
</feature>
<dbReference type="InterPro" id="IPR025857">
    <property type="entry name" value="MacB_PCD"/>
</dbReference>
<dbReference type="RefSeq" id="WP_135943462.1">
    <property type="nucleotide sequence ID" value="NZ_BMEI01000001.1"/>
</dbReference>
<feature type="transmembrane region" description="Helical" evidence="6">
    <location>
        <begin position="258"/>
        <end position="283"/>
    </location>
</feature>
<evidence type="ECO:0000256" key="5">
    <source>
        <dbReference type="ARBA" id="ARBA00023136"/>
    </source>
</evidence>
<dbReference type="AlphaFoldDB" id="A0A4S2HE39"/>
<sequence length="392" mass="41301">MFRQSLAVTLINLKSIPQRPGMSIATIISVALVVGVLLGFSAMANGFRATVQGTGSQDVAIFLRSGAQAELNSGLSRDEVRLIEEAPGLARDSGGEAIASAELYVIVDGTKRSSGTDANIPLRGVGEDAALLRQNFELVEGRMFAPGSNDLVVGRSVQREFSGFEMGEEIRLGNNNWQIVGVFSTGGTVFDSEIWADLGVIQNLYNRGSGVQTVRARLENPDAIERVRAYAENEPRLNLDVQAEQAYYASQAGATSDLIMYLGWPLSIAMAIGAFAGAWNTLYSSVDRRTREIATLRAIGFSGFPAFVGTMAEALMLSAIGGLVGAAAVYLLFNGVSASTLGGSFTQIVFSFAVTPSAIIAGIVMALVIGFLGGLVPAIRAARVPILAVHAD</sequence>
<evidence type="ECO:0000256" key="3">
    <source>
        <dbReference type="ARBA" id="ARBA00022692"/>
    </source>
</evidence>
<organism evidence="9 10">
    <name type="scientific">Marinicauda pacifica</name>
    <dbReference type="NCBI Taxonomy" id="1133559"/>
    <lineage>
        <taxon>Bacteria</taxon>
        <taxon>Pseudomonadati</taxon>
        <taxon>Pseudomonadota</taxon>
        <taxon>Alphaproteobacteria</taxon>
        <taxon>Maricaulales</taxon>
        <taxon>Maricaulaceae</taxon>
        <taxon>Marinicauda</taxon>
    </lineage>
</organism>
<evidence type="ECO:0000256" key="4">
    <source>
        <dbReference type="ARBA" id="ARBA00022989"/>
    </source>
</evidence>
<evidence type="ECO:0000256" key="6">
    <source>
        <dbReference type="SAM" id="Phobius"/>
    </source>
</evidence>
<feature type="domain" description="MacB-like periplasmic core" evidence="8">
    <location>
        <begin position="23"/>
        <end position="232"/>
    </location>
</feature>
<dbReference type="PANTHER" id="PTHR43738:SF3">
    <property type="entry name" value="ABC TRANSPORTER PERMEASE"/>
    <property type="match status" value="1"/>
</dbReference>
<evidence type="ECO:0000256" key="1">
    <source>
        <dbReference type="ARBA" id="ARBA00004651"/>
    </source>
</evidence>
<reference evidence="9 10" key="1">
    <citation type="journal article" date="2013" name="Int. J. Syst. Evol. Microbiol.">
        <title>Marinicauda pacifica gen. nov., sp. nov., a prosthecate alphaproteobacterium of the family Hyphomonadaceae isolated from deep seawater.</title>
        <authorList>
            <person name="Zhang X.Y."/>
            <person name="Li G.W."/>
            <person name="Wang C.S."/>
            <person name="Zhang Y.J."/>
            <person name="Xu X.W."/>
            <person name="Li H."/>
            <person name="Liu A."/>
            <person name="Liu C."/>
            <person name="Xie B.B."/>
            <person name="Qin Q.L."/>
            <person name="Xu Z."/>
            <person name="Chen X.L."/>
            <person name="Zhou B.C."/>
            <person name="Zhang Y.Z."/>
        </authorList>
    </citation>
    <scope>NUCLEOTIDE SEQUENCE [LARGE SCALE GENOMIC DNA]</scope>
    <source>
        <strain evidence="9 10">P-1 km-3</strain>
    </source>
</reference>
<dbReference type="GO" id="GO:0005886">
    <property type="term" value="C:plasma membrane"/>
    <property type="evidence" value="ECO:0007669"/>
    <property type="project" value="UniProtKB-SubCell"/>
</dbReference>
<evidence type="ECO:0000313" key="9">
    <source>
        <dbReference type="EMBL" id="TGY94266.1"/>
    </source>
</evidence>
<dbReference type="InterPro" id="IPR051125">
    <property type="entry name" value="ABC-4/HrtB_transporter"/>
</dbReference>
<feature type="transmembrane region" description="Helical" evidence="6">
    <location>
        <begin position="21"/>
        <end position="44"/>
    </location>
</feature>
<dbReference type="PANTHER" id="PTHR43738">
    <property type="entry name" value="ABC TRANSPORTER, MEMBRANE PROTEIN"/>
    <property type="match status" value="1"/>
</dbReference>
<evidence type="ECO:0000313" key="10">
    <source>
        <dbReference type="Proteomes" id="UP000305451"/>
    </source>
</evidence>
<dbReference type="Pfam" id="PF12704">
    <property type="entry name" value="MacB_PCD"/>
    <property type="match status" value="1"/>
</dbReference>
<keyword evidence="4 6" id="KW-1133">Transmembrane helix</keyword>
<feature type="domain" description="ABC3 transporter permease C-terminal" evidence="7">
    <location>
        <begin position="267"/>
        <end position="385"/>
    </location>
</feature>
<dbReference type="EMBL" id="SRXV01000001">
    <property type="protein sequence ID" value="TGY94266.1"/>
    <property type="molecule type" value="Genomic_DNA"/>
</dbReference>